<comment type="caution">
    <text evidence="1">The sequence shown here is derived from an EMBL/GenBank/DDBJ whole genome shotgun (WGS) entry which is preliminary data.</text>
</comment>
<dbReference type="RefSeq" id="WP_129470019.1">
    <property type="nucleotide sequence ID" value="NZ_SAWZ01000002.1"/>
</dbReference>
<evidence type="ECO:0000313" key="2">
    <source>
        <dbReference type="Proteomes" id="UP000289784"/>
    </source>
</evidence>
<sequence>MSLNDASTPHLPSDFTLLEGLYQLVVTGNTEEWEFERLNKAVYDGLLSTYGEGESADQTASIG</sequence>
<accession>A0A4Q1JX27</accession>
<protein>
    <submittedName>
        <fullName evidence="1">Uncharacterized protein</fullName>
    </submittedName>
</protein>
<dbReference type="AlphaFoldDB" id="A0A4Q1JX27"/>
<organism evidence="1 2">
    <name type="scientific">Pseudoxanthomonas composti</name>
    <dbReference type="NCBI Taxonomy" id="2137479"/>
    <lineage>
        <taxon>Bacteria</taxon>
        <taxon>Pseudomonadati</taxon>
        <taxon>Pseudomonadota</taxon>
        <taxon>Gammaproteobacteria</taxon>
        <taxon>Lysobacterales</taxon>
        <taxon>Lysobacteraceae</taxon>
        <taxon>Pseudoxanthomonas</taxon>
    </lineage>
</organism>
<dbReference type="EMBL" id="SAWZ01000002">
    <property type="protein sequence ID" value="RXR07204.1"/>
    <property type="molecule type" value="Genomic_DNA"/>
</dbReference>
<proteinExistence type="predicted"/>
<gene>
    <name evidence="1" type="ORF">EPA99_04595</name>
</gene>
<keyword evidence="2" id="KW-1185">Reference proteome</keyword>
<name>A0A4Q1JX27_9GAMM</name>
<dbReference type="OrthoDB" id="6042000at2"/>
<reference evidence="1 2" key="1">
    <citation type="submission" date="2019-01" db="EMBL/GenBank/DDBJ databases">
        <title>Pseudoxanthomonas composti sp. nov., isolated from compost.</title>
        <authorList>
            <person name="Yang G."/>
        </authorList>
    </citation>
    <scope>NUCLEOTIDE SEQUENCE [LARGE SCALE GENOMIC DNA]</scope>
    <source>
        <strain evidence="1 2">GSS15</strain>
    </source>
</reference>
<evidence type="ECO:0000313" key="1">
    <source>
        <dbReference type="EMBL" id="RXR07204.1"/>
    </source>
</evidence>
<dbReference type="Proteomes" id="UP000289784">
    <property type="component" value="Unassembled WGS sequence"/>
</dbReference>